<evidence type="ECO:0000256" key="4">
    <source>
        <dbReference type="ARBA" id="ARBA00022840"/>
    </source>
</evidence>
<keyword evidence="4" id="KW-0067">ATP-binding</keyword>
<dbReference type="InterPro" id="IPR047187">
    <property type="entry name" value="SF1_C_Upf1"/>
</dbReference>
<dbReference type="InterPro" id="IPR041679">
    <property type="entry name" value="DNA2/NAM7-like_C"/>
</dbReference>
<dbReference type="GO" id="GO:0043139">
    <property type="term" value="F:5'-3' DNA helicase activity"/>
    <property type="evidence" value="ECO:0007669"/>
    <property type="project" value="TreeGrafter"/>
</dbReference>
<protein>
    <submittedName>
        <fullName evidence="6">AAA domain-containing protein</fullName>
    </submittedName>
</protein>
<evidence type="ECO:0000256" key="2">
    <source>
        <dbReference type="ARBA" id="ARBA00022801"/>
    </source>
</evidence>
<dbReference type="GO" id="GO:0005524">
    <property type="term" value="F:ATP binding"/>
    <property type="evidence" value="ECO:0007669"/>
    <property type="project" value="UniProtKB-KW"/>
</dbReference>
<accession>A0AAD6UCK8</accession>
<evidence type="ECO:0000313" key="7">
    <source>
        <dbReference type="Proteomes" id="UP001222325"/>
    </source>
</evidence>
<dbReference type="CDD" id="cd18808">
    <property type="entry name" value="SF1_C_Upf1"/>
    <property type="match status" value="1"/>
</dbReference>
<evidence type="ECO:0000259" key="5">
    <source>
        <dbReference type="Pfam" id="PF13087"/>
    </source>
</evidence>
<dbReference type="GO" id="GO:0016787">
    <property type="term" value="F:hydrolase activity"/>
    <property type="evidence" value="ECO:0007669"/>
    <property type="project" value="UniProtKB-KW"/>
</dbReference>
<keyword evidence="7" id="KW-1185">Reference proteome</keyword>
<keyword evidence="1" id="KW-0547">Nucleotide-binding</keyword>
<dbReference type="Pfam" id="PF13087">
    <property type="entry name" value="AAA_12"/>
    <property type="match status" value="1"/>
</dbReference>
<feature type="domain" description="DNA2/NAM7 helicase-like C-terminal" evidence="5">
    <location>
        <begin position="9"/>
        <end position="190"/>
    </location>
</feature>
<evidence type="ECO:0000256" key="3">
    <source>
        <dbReference type="ARBA" id="ARBA00022806"/>
    </source>
</evidence>
<sequence>MAAGPHLTYVQYRFPEELAAFPSRAFYAGRLRTGIADSAGVLGILKRCKFPWPRHADTGAVVPTVFVQCATEEDMGGRSKSNAGQVELVKRILPLLALGDSVGSDATLIQKQKQLSITVLSPYSKQVAALRYITPSAFTVDSFQGRESDVIIFSSVRSNAERDIGFVDDERRLNVMWTRARLALIIIGDRGTMGANALWKGALDACTEVVLDDPGTGADK</sequence>
<dbReference type="PANTHER" id="PTHR43788:SF8">
    <property type="entry name" value="DNA-BINDING PROTEIN SMUBP-2"/>
    <property type="match status" value="1"/>
</dbReference>
<dbReference type="InterPro" id="IPR027417">
    <property type="entry name" value="P-loop_NTPase"/>
</dbReference>
<dbReference type="InterPro" id="IPR050534">
    <property type="entry name" value="Coronavir_polyprotein_1ab"/>
</dbReference>
<comment type="caution">
    <text evidence="6">The sequence shown here is derived from an EMBL/GenBank/DDBJ whole genome shotgun (WGS) entry which is preliminary data.</text>
</comment>
<organism evidence="6 7">
    <name type="scientific">Mycena belliarum</name>
    <dbReference type="NCBI Taxonomy" id="1033014"/>
    <lineage>
        <taxon>Eukaryota</taxon>
        <taxon>Fungi</taxon>
        <taxon>Dikarya</taxon>
        <taxon>Basidiomycota</taxon>
        <taxon>Agaricomycotina</taxon>
        <taxon>Agaricomycetes</taxon>
        <taxon>Agaricomycetidae</taxon>
        <taxon>Agaricales</taxon>
        <taxon>Marasmiineae</taxon>
        <taxon>Mycenaceae</taxon>
        <taxon>Mycena</taxon>
    </lineage>
</organism>
<name>A0AAD6UCK8_9AGAR</name>
<dbReference type="PANTHER" id="PTHR43788">
    <property type="entry name" value="DNA2/NAM7 HELICASE FAMILY MEMBER"/>
    <property type="match status" value="1"/>
</dbReference>
<proteinExistence type="predicted"/>
<dbReference type="Gene3D" id="3.40.50.300">
    <property type="entry name" value="P-loop containing nucleotide triphosphate hydrolases"/>
    <property type="match status" value="1"/>
</dbReference>
<reference evidence="6" key="1">
    <citation type="submission" date="2023-03" db="EMBL/GenBank/DDBJ databases">
        <title>Massive genome expansion in bonnet fungi (Mycena s.s.) driven by repeated elements and novel gene families across ecological guilds.</title>
        <authorList>
            <consortium name="Lawrence Berkeley National Laboratory"/>
            <person name="Harder C.B."/>
            <person name="Miyauchi S."/>
            <person name="Viragh M."/>
            <person name="Kuo A."/>
            <person name="Thoen E."/>
            <person name="Andreopoulos B."/>
            <person name="Lu D."/>
            <person name="Skrede I."/>
            <person name="Drula E."/>
            <person name="Henrissat B."/>
            <person name="Morin E."/>
            <person name="Kohler A."/>
            <person name="Barry K."/>
            <person name="LaButti K."/>
            <person name="Morin E."/>
            <person name="Salamov A."/>
            <person name="Lipzen A."/>
            <person name="Mereny Z."/>
            <person name="Hegedus B."/>
            <person name="Baldrian P."/>
            <person name="Stursova M."/>
            <person name="Weitz H."/>
            <person name="Taylor A."/>
            <person name="Grigoriev I.V."/>
            <person name="Nagy L.G."/>
            <person name="Martin F."/>
            <person name="Kauserud H."/>
        </authorList>
    </citation>
    <scope>NUCLEOTIDE SEQUENCE</scope>
    <source>
        <strain evidence="6">CBHHK173m</strain>
    </source>
</reference>
<keyword evidence="2" id="KW-0378">Hydrolase</keyword>
<dbReference type="AlphaFoldDB" id="A0AAD6UCK8"/>
<gene>
    <name evidence="6" type="ORF">B0H15DRAFT_1020796</name>
</gene>
<dbReference type="EMBL" id="JARJCN010000016">
    <property type="protein sequence ID" value="KAJ7093408.1"/>
    <property type="molecule type" value="Genomic_DNA"/>
</dbReference>
<keyword evidence="3" id="KW-0347">Helicase</keyword>
<evidence type="ECO:0000313" key="6">
    <source>
        <dbReference type="EMBL" id="KAJ7093408.1"/>
    </source>
</evidence>
<dbReference type="SUPFAM" id="SSF52540">
    <property type="entry name" value="P-loop containing nucleoside triphosphate hydrolases"/>
    <property type="match status" value="1"/>
</dbReference>
<dbReference type="Proteomes" id="UP001222325">
    <property type="component" value="Unassembled WGS sequence"/>
</dbReference>
<evidence type="ECO:0000256" key="1">
    <source>
        <dbReference type="ARBA" id="ARBA00022741"/>
    </source>
</evidence>